<comment type="similarity">
    <text evidence="1">Belongs to the patatin family.</text>
</comment>
<evidence type="ECO:0000256" key="2">
    <source>
        <dbReference type="ARBA" id="ARBA00023098"/>
    </source>
</evidence>
<dbReference type="InterPro" id="IPR002641">
    <property type="entry name" value="PNPLA_dom"/>
</dbReference>
<evidence type="ECO:0000256" key="1">
    <source>
        <dbReference type="ARBA" id="ARBA00010240"/>
    </source>
</evidence>
<comment type="caution">
    <text evidence="3">Lacks conserved residue(s) required for the propagation of feature annotation.</text>
</comment>
<sequence length="313" mass="34656">MMKSLFGGIRVHETLTNVVIPSFDSKLLNPVIFTSTKAKNDEYMDALLSDVIIGSSSPPLAYPPHYFNICTSHQVCREFNLFDGAVISNNPTLVAVTEMIKEVKESIGHVVHHSRLRVLSLGTGAGEEAGYEAKGYKWGITDYYNLSHVFDEDYTSLNSLISDTANDRMVELYSHLLLDKSNFLRIQVDTLSSSEANFANGTKANLMHLGETAQELLNQNLTSFDPSTCRFVPVPNGGTTREALLKFVAQEPCHYSGDSLKKSVITKGQLMVPWVCLDGREWDELALFLLGPSVDRIMPPTMVAARDEEEGNS</sequence>
<dbReference type="InterPro" id="IPR016035">
    <property type="entry name" value="Acyl_Trfase/lysoPLipase"/>
</dbReference>
<dbReference type="Proteomes" id="UP001141806">
    <property type="component" value="Unassembled WGS sequence"/>
</dbReference>
<dbReference type="GO" id="GO:0004620">
    <property type="term" value="F:phospholipase activity"/>
    <property type="evidence" value="ECO:0007669"/>
    <property type="project" value="TreeGrafter"/>
</dbReference>
<evidence type="ECO:0000256" key="3">
    <source>
        <dbReference type="PROSITE-ProRule" id="PRU01161"/>
    </source>
</evidence>
<keyword evidence="2" id="KW-0443">Lipid metabolism</keyword>
<feature type="domain" description="PNPLA" evidence="4">
    <location>
        <begin position="1"/>
        <end position="96"/>
    </location>
</feature>
<accession>A0A9Q0GL33</accession>
<comment type="caution">
    <text evidence="5">The sequence shown here is derived from an EMBL/GenBank/DDBJ whole genome shotgun (WGS) entry which is preliminary data.</text>
</comment>
<reference evidence="5" key="1">
    <citation type="journal article" date="2023" name="Plant J.">
        <title>The genome of the king protea, Protea cynaroides.</title>
        <authorList>
            <person name="Chang J."/>
            <person name="Duong T.A."/>
            <person name="Schoeman C."/>
            <person name="Ma X."/>
            <person name="Roodt D."/>
            <person name="Barker N."/>
            <person name="Li Z."/>
            <person name="Van de Peer Y."/>
            <person name="Mizrachi E."/>
        </authorList>
    </citation>
    <scope>NUCLEOTIDE SEQUENCE</scope>
    <source>
        <tissue evidence="5">Young leaves</tissue>
    </source>
</reference>
<evidence type="ECO:0000259" key="4">
    <source>
        <dbReference type="PROSITE" id="PS51635"/>
    </source>
</evidence>
<dbReference type="OrthoDB" id="1931284at2759"/>
<keyword evidence="6" id="KW-1185">Reference proteome</keyword>
<dbReference type="GO" id="GO:0006629">
    <property type="term" value="P:lipid metabolic process"/>
    <property type="evidence" value="ECO:0007669"/>
    <property type="project" value="UniProtKB-KW"/>
</dbReference>
<dbReference type="PROSITE" id="PS51635">
    <property type="entry name" value="PNPLA"/>
    <property type="match status" value="1"/>
</dbReference>
<name>A0A9Q0GL33_9MAGN</name>
<organism evidence="5 6">
    <name type="scientific">Protea cynaroides</name>
    <dbReference type="NCBI Taxonomy" id="273540"/>
    <lineage>
        <taxon>Eukaryota</taxon>
        <taxon>Viridiplantae</taxon>
        <taxon>Streptophyta</taxon>
        <taxon>Embryophyta</taxon>
        <taxon>Tracheophyta</taxon>
        <taxon>Spermatophyta</taxon>
        <taxon>Magnoliopsida</taxon>
        <taxon>Proteales</taxon>
        <taxon>Proteaceae</taxon>
        <taxon>Protea</taxon>
    </lineage>
</organism>
<dbReference type="GO" id="GO:0047372">
    <property type="term" value="F:monoacylglycerol lipase activity"/>
    <property type="evidence" value="ECO:0007669"/>
    <property type="project" value="TreeGrafter"/>
</dbReference>
<dbReference type="PANTHER" id="PTHR32176:SF116">
    <property type="entry name" value="PATATIN"/>
    <property type="match status" value="1"/>
</dbReference>
<dbReference type="Gene3D" id="3.40.1090.10">
    <property type="entry name" value="Cytosolic phospholipase A2 catalytic domain"/>
    <property type="match status" value="1"/>
</dbReference>
<dbReference type="SUPFAM" id="SSF52151">
    <property type="entry name" value="FabD/lysophospholipase-like"/>
    <property type="match status" value="1"/>
</dbReference>
<dbReference type="AlphaFoldDB" id="A0A9Q0GL33"/>
<evidence type="ECO:0000313" key="6">
    <source>
        <dbReference type="Proteomes" id="UP001141806"/>
    </source>
</evidence>
<evidence type="ECO:0000313" key="5">
    <source>
        <dbReference type="EMBL" id="KAJ4941358.1"/>
    </source>
</evidence>
<proteinExistence type="inferred from homology"/>
<gene>
    <name evidence="5" type="ORF">NE237_016330</name>
</gene>
<protein>
    <recommendedName>
        <fullName evidence="4">PNPLA domain-containing protein</fullName>
    </recommendedName>
</protein>
<dbReference type="EMBL" id="JAMYWD010001634">
    <property type="protein sequence ID" value="KAJ4941358.1"/>
    <property type="molecule type" value="Genomic_DNA"/>
</dbReference>
<feature type="short sequence motif" description="DGA/G" evidence="3">
    <location>
        <begin position="83"/>
        <end position="85"/>
    </location>
</feature>
<dbReference type="PANTHER" id="PTHR32176">
    <property type="entry name" value="XYLOSE ISOMERASE"/>
    <property type="match status" value="1"/>
</dbReference>